<dbReference type="SUPFAM" id="SSF47203">
    <property type="entry name" value="Acyl-CoA dehydrogenase C-terminal domain-like"/>
    <property type="match status" value="1"/>
</dbReference>
<dbReference type="InterPro" id="IPR046373">
    <property type="entry name" value="Acyl-CoA_Oxase/DH_mid-dom_sf"/>
</dbReference>
<dbReference type="EMBL" id="JBHSBI010000003">
    <property type="protein sequence ID" value="MFC4006986.1"/>
    <property type="molecule type" value="Genomic_DNA"/>
</dbReference>
<evidence type="ECO:0000256" key="2">
    <source>
        <dbReference type="ARBA" id="ARBA00009347"/>
    </source>
</evidence>
<comment type="caution">
    <text evidence="10">The sequence shown here is derived from an EMBL/GenBank/DDBJ whole genome shotgun (WGS) entry which is preliminary data.</text>
</comment>
<dbReference type="EC" id="1.-.-.-" evidence="10"/>
<dbReference type="InterPro" id="IPR037069">
    <property type="entry name" value="AcylCoA_DH/ox_N_sf"/>
</dbReference>
<organism evidence="10 11">
    <name type="scientific">Nonomuraea purpurea</name>
    <dbReference type="NCBI Taxonomy" id="1849276"/>
    <lineage>
        <taxon>Bacteria</taxon>
        <taxon>Bacillati</taxon>
        <taxon>Actinomycetota</taxon>
        <taxon>Actinomycetes</taxon>
        <taxon>Streptosporangiales</taxon>
        <taxon>Streptosporangiaceae</taxon>
        <taxon>Nonomuraea</taxon>
    </lineage>
</organism>
<dbReference type="Pfam" id="PF00441">
    <property type="entry name" value="Acyl-CoA_dh_1"/>
    <property type="match status" value="1"/>
</dbReference>
<sequence length="372" mass="40003">MSVETGMGFDREQEELRLAVRSFLDKRSSEEEVRRLMATADGFDLRVWTDMATQLELHGLAIPEKWGGAGATRVEQGIVLEEMGRALLCGPYFSTVVLAADLLLCSGDEVAAARHLPRIASGDLVATAAVAEGRQGWDLDAVRARAERGPDGWRLTGMKTYVTDGALAELILVVCDTAEGLGLFAVDGAADGLTRTPLPTMDQTRKQARLEFTGVAATPVGAVGRMRDRIEHALLLACAALATEQAGGARRLVEASTEYAKSRVQFGRPIGAFQAVKHRLADMLMESEAARSAAYYAMFAGDEEIVWAAPLAKAYCSDAYVKVAQGAIQVFGGIGLTWEHFAHLYLKRAHSSAVLFGGAAEHRERLAAHLGL</sequence>
<feature type="domain" description="Acyl-CoA dehydrogenase/oxidase N-terminal" evidence="9">
    <location>
        <begin position="11"/>
        <end position="123"/>
    </location>
</feature>
<evidence type="ECO:0000259" key="8">
    <source>
        <dbReference type="Pfam" id="PF02770"/>
    </source>
</evidence>
<dbReference type="Gene3D" id="1.10.540.10">
    <property type="entry name" value="Acyl-CoA dehydrogenase/oxidase, N-terminal domain"/>
    <property type="match status" value="1"/>
</dbReference>
<dbReference type="Gene3D" id="1.20.140.10">
    <property type="entry name" value="Butyryl-CoA Dehydrogenase, subunit A, domain 3"/>
    <property type="match status" value="1"/>
</dbReference>
<accession>A0ABV8G356</accession>
<dbReference type="PANTHER" id="PTHR43884">
    <property type="entry name" value="ACYL-COA DEHYDROGENASE"/>
    <property type="match status" value="1"/>
</dbReference>
<evidence type="ECO:0000256" key="4">
    <source>
        <dbReference type="ARBA" id="ARBA00022827"/>
    </source>
</evidence>
<feature type="domain" description="Acyl-CoA dehydrogenase/oxidase C-terminal" evidence="7">
    <location>
        <begin position="234"/>
        <end position="370"/>
    </location>
</feature>
<dbReference type="PANTHER" id="PTHR43884:SF20">
    <property type="entry name" value="ACYL-COA DEHYDROGENASE FADE28"/>
    <property type="match status" value="1"/>
</dbReference>
<reference evidence="11" key="1">
    <citation type="journal article" date="2019" name="Int. J. Syst. Evol. Microbiol.">
        <title>The Global Catalogue of Microorganisms (GCM) 10K type strain sequencing project: providing services to taxonomists for standard genome sequencing and annotation.</title>
        <authorList>
            <consortium name="The Broad Institute Genomics Platform"/>
            <consortium name="The Broad Institute Genome Sequencing Center for Infectious Disease"/>
            <person name="Wu L."/>
            <person name="Ma J."/>
        </authorList>
    </citation>
    <scope>NUCLEOTIDE SEQUENCE [LARGE SCALE GENOMIC DNA]</scope>
    <source>
        <strain evidence="11">TBRC 1276</strain>
    </source>
</reference>
<dbReference type="InterPro" id="IPR009100">
    <property type="entry name" value="AcylCoA_DH/oxidase_NM_dom_sf"/>
</dbReference>
<dbReference type="InterPro" id="IPR036250">
    <property type="entry name" value="AcylCo_DH-like_C"/>
</dbReference>
<dbReference type="Gene3D" id="2.40.110.10">
    <property type="entry name" value="Butyryl-CoA Dehydrogenase, subunit A, domain 2"/>
    <property type="match status" value="1"/>
</dbReference>
<evidence type="ECO:0000259" key="9">
    <source>
        <dbReference type="Pfam" id="PF02771"/>
    </source>
</evidence>
<dbReference type="GO" id="GO:0016491">
    <property type="term" value="F:oxidoreductase activity"/>
    <property type="evidence" value="ECO:0007669"/>
    <property type="project" value="UniProtKB-KW"/>
</dbReference>
<evidence type="ECO:0000313" key="10">
    <source>
        <dbReference type="EMBL" id="MFC4006986.1"/>
    </source>
</evidence>
<dbReference type="Pfam" id="PF02771">
    <property type="entry name" value="Acyl-CoA_dh_N"/>
    <property type="match status" value="1"/>
</dbReference>
<evidence type="ECO:0000259" key="7">
    <source>
        <dbReference type="Pfam" id="PF00441"/>
    </source>
</evidence>
<dbReference type="RefSeq" id="WP_379527133.1">
    <property type="nucleotide sequence ID" value="NZ_JBHSBI010000003.1"/>
</dbReference>
<dbReference type="Pfam" id="PF02770">
    <property type="entry name" value="Acyl-CoA_dh_M"/>
    <property type="match status" value="1"/>
</dbReference>
<comment type="cofactor">
    <cofactor evidence="1 6">
        <name>FAD</name>
        <dbReference type="ChEBI" id="CHEBI:57692"/>
    </cofactor>
</comment>
<evidence type="ECO:0000313" key="11">
    <source>
        <dbReference type="Proteomes" id="UP001595851"/>
    </source>
</evidence>
<dbReference type="CDD" id="cd00567">
    <property type="entry name" value="ACAD"/>
    <property type="match status" value="1"/>
</dbReference>
<evidence type="ECO:0000256" key="6">
    <source>
        <dbReference type="RuleBase" id="RU362125"/>
    </source>
</evidence>
<keyword evidence="5 6" id="KW-0560">Oxidoreductase</keyword>
<keyword evidence="11" id="KW-1185">Reference proteome</keyword>
<name>A0ABV8G356_9ACTN</name>
<dbReference type="InterPro" id="IPR009075">
    <property type="entry name" value="AcylCo_DH/oxidase_C"/>
</dbReference>
<feature type="domain" description="Acyl-CoA oxidase/dehydrogenase middle" evidence="8">
    <location>
        <begin position="128"/>
        <end position="213"/>
    </location>
</feature>
<dbReference type="InterPro" id="IPR013786">
    <property type="entry name" value="AcylCoA_DH/ox_N"/>
</dbReference>
<evidence type="ECO:0000256" key="3">
    <source>
        <dbReference type="ARBA" id="ARBA00022630"/>
    </source>
</evidence>
<proteinExistence type="inferred from homology"/>
<comment type="similarity">
    <text evidence="2 6">Belongs to the acyl-CoA dehydrogenase family.</text>
</comment>
<dbReference type="InterPro" id="IPR006091">
    <property type="entry name" value="Acyl-CoA_Oxase/DH_mid-dom"/>
</dbReference>
<keyword evidence="3 6" id="KW-0285">Flavoprotein</keyword>
<evidence type="ECO:0000256" key="1">
    <source>
        <dbReference type="ARBA" id="ARBA00001974"/>
    </source>
</evidence>
<protein>
    <submittedName>
        <fullName evidence="10">Acyl-CoA dehydrogenase family protein</fullName>
        <ecNumber evidence="10">1.-.-.-</ecNumber>
    </submittedName>
</protein>
<dbReference type="SUPFAM" id="SSF56645">
    <property type="entry name" value="Acyl-CoA dehydrogenase NM domain-like"/>
    <property type="match status" value="1"/>
</dbReference>
<dbReference type="Proteomes" id="UP001595851">
    <property type="component" value="Unassembled WGS sequence"/>
</dbReference>
<gene>
    <name evidence="10" type="ORF">ACFOY2_07130</name>
</gene>
<evidence type="ECO:0000256" key="5">
    <source>
        <dbReference type="ARBA" id="ARBA00023002"/>
    </source>
</evidence>
<keyword evidence="4 6" id="KW-0274">FAD</keyword>